<accession>A0ABQ6N072</accession>
<keyword evidence="3" id="KW-1185">Reference proteome</keyword>
<reference evidence="2 3" key="1">
    <citation type="journal article" date="2023" name="Commun. Biol.">
        <title>Genome analysis of Parmales, the sister group of diatoms, reveals the evolutionary specialization of diatoms from phago-mixotrophs to photoautotrophs.</title>
        <authorList>
            <person name="Ban H."/>
            <person name="Sato S."/>
            <person name="Yoshikawa S."/>
            <person name="Yamada K."/>
            <person name="Nakamura Y."/>
            <person name="Ichinomiya M."/>
            <person name="Sato N."/>
            <person name="Blanc-Mathieu R."/>
            <person name="Endo H."/>
            <person name="Kuwata A."/>
            <person name="Ogata H."/>
        </authorList>
    </citation>
    <scope>NUCLEOTIDE SEQUENCE [LARGE SCALE GENOMIC DNA]</scope>
</reference>
<protein>
    <submittedName>
        <fullName evidence="2">Uncharacterized protein</fullName>
    </submittedName>
</protein>
<proteinExistence type="predicted"/>
<evidence type="ECO:0000313" key="3">
    <source>
        <dbReference type="Proteomes" id="UP001165060"/>
    </source>
</evidence>
<evidence type="ECO:0000313" key="2">
    <source>
        <dbReference type="EMBL" id="GMI36613.1"/>
    </source>
</evidence>
<evidence type="ECO:0000256" key="1">
    <source>
        <dbReference type="SAM" id="MobiDB-lite"/>
    </source>
</evidence>
<dbReference type="EMBL" id="BRYB01003434">
    <property type="protein sequence ID" value="GMI36613.1"/>
    <property type="molecule type" value="Genomic_DNA"/>
</dbReference>
<feature type="non-terminal residue" evidence="2">
    <location>
        <position position="423"/>
    </location>
</feature>
<sequence length="423" mass="44954">MLICDRRATVGLPLPDAIRELMCNLPSLLVPARFSPSIQNIQDLVQLEVLAVASKEFEGAVSGAATTQSNFPTSTLVYMLRYVLIGRTVSGKPLFKQVPYHFHLALESGFAGSYMITVSPPSPSVLASSSSAYRKSLVAKEKRGIPSGVGIKGSLLLQSGAVPGTTQVEMCVCAEKLPDAASGPSSSSSAGVSASGVSRGGSSRFGGSSNSYDSSPAPSSHMSPFSGPASSLFSKSVKGKLGSLPNMTPLDMARRPASADAEPILTHLLSSVSVLRSSNQQDAALDAARYEHLEASLASPPPLSPKESTMLAALKVLPFSPGEWYRVPGTISERVTYEQHMGSPKIAYVRGRAVVDLPAARAFCWLWSYSSNERTAVHIASQGTVLRNSVEVESTRTLLTTEVQKSSIGIESRVFSNWRTWDQ</sequence>
<organism evidence="2 3">
    <name type="scientific">Tetraparma gracilis</name>
    <dbReference type="NCBI Taxonomy" id="2962635"/>
    <lineage>
        <taxon>Eukaryota</taxon>
        <taxon>Sar</taxon>
        <taxon>Stramenopiles</taxon>
        <taxon>Ochrophyta</taxon>
        <taxon>Bolidophyceae</taxon>
        <taxon>Parmales</taxon>
        <taxon>Triparmaceae</taxon>
        <taxon>Tetraparma</taxon>
    </lineage>
</organism>
<comment type="caution">
    <text evidence="2">The sequence shown here is derived from an EMBL/GenBank/DDBJ whole genome shotgun (WGS) entry which is preliminary data.</text>
</comment>
<name>A0ABQ6N072_9STRA</name>
<dbReference type="Proteomes" id="UP001165060">
    <property type="component" value="Unassembled WGS sequence"/>
</dbReference>
<feature type="compositionally biased region" description="Low complexity" evidence="1">
    <location>
        <begin position="180"/>
        <end position="226"/>
    </location>
</feature>
<gene>
    <name evidence="2" type="ORF">TeGR_g742</name>
</gene>
<feature type="region of interest" description="Disordered" evidence="1">
    <location>
        <begin position="180"/>
        <end position="228"/>
    </location>
</feature>